<dbReference type="Pfam" id="PF07676">
    <property type="entry name" value="PD40"/>
    <property type="match status" value="2"/>
</dbReference>
<keyword evidence="1 4" id="KW-0732">Signal</keyword>
<comment type="caution">
    <text evidence="6">The sequence shown here is derived from an EMBL/GenBank/DDBJ whole genome shotgun (WGS) entry which is preliminary data.</text>
</comment>
<reference evidence="6 7" key="1">
    <citation type="submission" date="2024-09" db="EMBL/GenBank/DDBJ databases">
        <authorList>
            <person name="Sun Q."/>
            <person name="Mori K."/>
        </authorList>
    </citation>
    <scope>NUCLEOTIDE SEQUENCE [LARGE SCALE GENOMIC DNA]</scope>
    <source>
        <strain evidence="6 7">NCAIM B.02621</strain>
    </source>
</reference>
<dbReference type="InterPro" id="IPR011659">
    <property type="entry name" value="WD40"/>
</dbReference>
<keyword evidence="3" id="KW-0720">Serine protease</keyword>
<dbReference type="Gene3D" id="2.120.10.30">
    <property type="entry name" value="TolB, C-terminal domain"/>
    <property type="match status" value="2"/>
</dbReference>
<evidence type="ECO:0000313" key="7">
    <source>
        <dbReference type="Proteomes" id="UP001589906"/>
    </source>
</evidence>
<name>A0ABV6R290_9CAUL</name>
<feature type="signal peptide" evidence="4">
    <location>
        <begin position="1"/>
        <end position="22"/>
    </location>
</feature>
<evidence type="ECO:0000259" key="5">
    <source>
        <dbReference type="Pfam" id="PF00326"/>
    </source>
</evidence>
<dbReference type="PANTHER" id="PTHR42776:SF13">
    <property type="entry name" value="DIPEPTIDYL-PEPTIDASE 5"/>
    <property type="match status" value="1"/>
</dbReference>
<dbReference type="SUPFAM" id="SSF82171">
    <property type="entry name" value="DPP6 N-terminal domain-like"/>
    <property type="match status" value="1"/>
</dbReference>
<dbReference type="RefSeq" id="WP_376835711.1">
    <property type="nucleotide sequence ID" value="NZ_JBHLSW010000005.1"/>
</dbReference>
<feature type="domain" description="Peptidase S9 prolyl oligopeptidase catalytic" evidence="5">
    <location>
        <begin position="481"/>
        <end position="691"/>
    </location>
</feature>
<proteinExistence type="predicted"/>
<evidence type="ECO:0000256" key="3">
    <source>
        <dbReference type="ARBA" id="ARBA00022825"/>
    </source>
</evidence>
<gene>
    <name evidence="6" type="ORF">ACFFGE_07595</name>
</gene>
<evidence type="ECO:0000313" key="6">
    <source>
        <dbReference type="EMBL" id="MFC0633741.1"/>
    </source>
</evidence>
<dbReference type="Gene3D" id="3.40.50.1820">
    <property type="entry name" value="alpha/beta hydrolase"/>
    <property type="match status" value="1"/>
</dbReference>
<sequence>MRLLSAVSAAAVLAFAAASALAQDAVQDAPQPFTYRDLIELNRLSDPQVSPDGNSVVYAVRATDLENNRGVTSLYLLPLNGGEPRRLAISDGGANTARWGRDGRLYFLSARSGSNQVWMTDADGATAVQVTDLPTDVQAYRLSPTGDRIAVSLSAHPDCPDLACSVERANAPRMGSGLTYDRVFVRHWDAWGDGTQNHLFTQGLDASGRATGPLAWVTKGFDGDTPSKPFGDESEFAFTPDGASVVFAAREAGRTEPWSTDFDLYVTRSNADADGRFENLTEANPAWDTGPVFSPDGRTLAYRAMARPGFEADRFVIHLRDVATGAVRALAADWDRSPDSLTWSPDGRTLYATAQDVGSTRLFAIEVASGRVTPVTGPGHVGAVQTTPRGLVFSRDALDAPADLYFKTYRGRDAPRRLTEVNAERLADRAFGEHEQFSFPGWNGETVHGFVIKPVGYVEGRKYPTAFLIHGGPQGSFGESWSYRWNPMTYAGAGYAVVMIDFHGSTGYGQAFTDSISGHWGDRPLEDLQKGWDHVQRTYDFVDGEQACALGASYGGYMINWIAGNWAGAFDCLVNHDGIFDTFAMGYSTEELWFTEWENGGTPYDVPENYQRFNPANHVRNWRDPMLVIQGDLDFRVPTTQSLSTFNALQRRGIESRLIVFPDENHWVLKPRNSLQWHTEVFGWLDRHLDGQAGR</sequence>
<evidence type="ECO:0000256" key="2">
    <source>
        <dbReference type="ARBA" id="ARBA00022801"/>
    </source>
</evidence>
<organism evidence="6 7">
    <name type="scientific">Brevundimonas balnearis</name>
    <dbReference type="NCBI Taxonomy" id="1572858"/>
    <lineage>
        <taxon>Bacteria</taxon>
        <taxon>Pseudomonadati</taxon>
        <taxon>Pseudomonadota</taxon>
        <taxon>Alphaproteobacteria</taxon>
        <taxon>Caulobacterales</taxon>
        <taxon>Caulobacteraceae</taxon>
        <taxon>Brevundimonas</taxon>
    </lineage>
</organism>
<accession>A0ABV6R290</accession>
<dbReference type="SUPFAM" id="SSF53474">
    <property type="entry name" value="alpha/beta-Hydrolases"/>
    <property type="match status" value="1"/>
</dbReference>
<evidence type="ECO:0000256" key="4">
    <source>
        <dbReference type="SAM" id="SignalP"/>
    </source>
</evidence>
<keyword evidence="2" id="KW-0378">Hydrolase</keyword>
<dbReference type="Proteomes" id="UP001589906">
    <property type="component" value="Unassembled WGS sequence"/>
</dbReference>
<feature type="chain" id="PRO_5045494832" evidence="4">
    <location>
        <begin position="23"/>
        <end position="695"/>
    </location>
</feature>
<dbReference type="PANTHER" id="PTHR42776">
    <property type="entry name" value="SERINE PEPTIDASE S9 FAMILY MEMBER"/>
    <property type="match status" value="1"/>
</dbReference>
<protein>
    <submittedName>
        <fullName evidence="6">Prolyl oligopeptidase family serine peptidase</fullName>
    </submittedName>
</protein>
<dbReference type="InterPro" id="IPR011042">
    <property type="entry name" value="6-blade_b-propeller_TolB-like"/>
</dbReference>
<evidence type="ECO:0000256" key="1">
    <source>
        <dbReference type="ARBA" id="ARBA00022729"/>
    </source>
</evidence>
<keyword evidence="7" id="KW-1185">Reference proteome</keyword>
<dbReference type="Pfam" id="PF00326">
    <property type="entry name" value="Peptidase_S9"/>
    <property type="match status" value="1"/>
</dbReference>
<dbReference type="EMBL" id="JBHLSW010000005">
    <property type="protein sequence ID" value="MFC0633741.1"/>
    <property type="molecule type" value="Genomic_DNA"/>
</dbReference>
<keyword evidence="3" id="KW-0645">Protease</keyword>
<dbReference type="InterPro" id="IPR001375">
    <property type="entry name" value="Peptidase_S9_cat"/>
</dbReference>
<dbReference type="InterPro" id="IPR029058">
    <property type="entry name" value="AB_hydrolase_fold"/>
</dbReference>